<accession>A0ABR1YZ90</accession>
<evidence type="ECO:0000256" key="1">
    <source>
        <dbReference type="SAM" id="SignalP"/>
    </source>
</evidence>
<organism evidence="3 4">
    <name type="scientific">Phyllosticta capitalensis</name>
    <dbReference type="NCBI Taxonomy" id="121624"/>
    <lineage>
        <taxon>Eukaryota</taxon>
        <taxon>Fungi</taxon>
        <taxon>Dikarya</taxon>
        <taxon>Ascomycota</taxon>
        <taxon>Pezizomycotina</taxon>
        <taxon>Dothideomycetes</taxon>
        <taxon>Dothideomycetes incertae sedis</taxon>
        <taxon>Botryosphaeriales</taxon>
        <taxon>Phyllostictaceae</taxon>
        <taxon>Phyllosticta</taxon>
    </lineage>
</organism>
<dbReference type="PANTHER" id="PTHR11559">
    <property type="entry name" value="CARBOXYLESTERASE"/>
    <property type="match status" value="1"/>
</dbReference>
<keyword evidence="1" id="KW-0732">Signal</keyword>
<sequence length="583" mass="63754">MWSACIWSLFVVFLNTGWVDGALACSNTTQELPIITLPYARVRASSYDEQFDIYTFKNIPFAAPPIGENRWRRPQPPVDNDALIDGSYGPSCIQGQNVVSRPGNSSTNSTTMMGPQSEDCLYLDMIVPGKAVRDPRSHRLPVVQYVYGGSYYVGSKGRNDGSGIVKSSGGNVIYVAANYRVGAYGFLAGDTMEKEATPNAGLHDIHAAFKWTRRHIRRVGGDKRRVSAWGESAGAGALFALLTAHGGTKNPLFKSAVLQSPAIDFAWDRRGTLETRFRQFADAAGCAGQGVECLRKASPEALVEANKAPAKAFPFTGRTPWAPAADGKFIRQMPRLEFMTGNYWKKLKALVVSHTADESKVFLDASVNNETRFNDYVDFFFPVPSVADKIKSRFTQLLPNEPLGRVAKIIEQGRINCNARLLVDHFATAGGNTSVYNMVYARGAGLHGSDVAPTFASPDPTRDVQGADVSYQSYLISLARSRDPNMFRAESCSAEPPTMEWKKVDAGETEAERYERVLRVVDGEYKMDVDETNVKDDCAFWSEVAGALTNVGGYAPPGAVAMQNLVPQGDASENFLNSDETCE</sequence>
<evidence type="ECO:0000313" key="3">
    <source>
        <dbReference type="EMBL" id="KAK8244012.1"/>
    </source>
</evidence>
<dbReference type="Gene3D" id="3.40.50.1820">
    <property type="entry name" value="alpha/beta hydrolase"/>
    <property type="match status" value="1"/>
</dbReference>
<dbReference type="InterPro" id="IPR029058">
    <property type="entry name" value="AB_hydrolase_fold"/>
</dbReference>
<reference evidence="3 4" key="1">
    <citation type="submission" date="2024-04" db="EMBL/GenBank/DDBJ databases">
        <title>Phyllosticta paracitricarpa is synonymous to the EU quarantine fungus P. citricarpa based on phylogenomic analyses.</title>
        <authorList>
            <consortium name="Lawrence Berkeley National Laboratory"/>
            <person name="Van Ingen-Buijs V.A."/>
            <person name="Van Westerhoven A.C."/>
            <person name="Haridas S."/>
            <person name="Skiadas P."/>
            <person name="Martin F."/>
            <person name="Groenewald J.Z."/>
            <person name="Crous P.W."/>
            <person name="Seidl M.F."/>
        </authorList>
    </citation>
    <scope>NUCLEOTIDE SEQUENCE [LARGE SCALE GENOMIC DNA]</scope>
    <source>
        <strain evidence="3 4">CBS 123374</strain>
    </source>
</reference>
<dbReference type="InterPro" id="IPR002018">
    <property type="entry name" value="CarbesteraseB"/>
</dbReference>
<dbReference type="EMBL" id="JBBWRZ010000002">
    <property type="protein sequence ID" value="KAK8244012.1"/>
    <property type="molecule type" value="Genomic_DNA"/>
</dbReference>
<evidence type="ECO:0000259" key="2">
    <source>
        <dbReference type="Pfam" id="PF00135"/>
    </source>
</evidence>
<feature type="signal peptide" evidence="1">
    <location>
        <begin position="1"/>
        <end position="24"/>
    </location>
</feature>
<feature type="domain" description="Carboxylesterase type B" evidence="2">
    <location>
        <begin position="33"/>
        <end position="376"/>
    </location>
</feature>
<dbReference type="InterPro" id="IPR050309">
    <property type="entry name" value="Type-B_Carboxylest/Lipase"/>
</dbReference>
<dbReference type="Proteomes" id="UP001492380">
    <property type="component" value="Unassembled WGS sequence"/>
</dbReference>
<proteinExistence type="predicted"/>
<keyword evidence="4" id="KW-1185">Reference proteome</keyword>
<dbReference type="SUPFAM" id="SSF53474">
    <property type="entry name" value="alpha/beta-Hydrolases"/>
    <property type="match status" value="1"/>
</dbReference>
<protein>
    <submittedName>
        <fullName evidence="3">Carboxylesterase family protein</fullName>
    </submittedName>
</protein>
<feature type="chain" id="PRO_5047482615" evidence="1">
    <location>
        <begin position="25"/>
        <end position="583"/>
    </location>
</feature>
<evidence type="ECO:0000313" key="4">
    <source>
        <dbReference type="Proteomes" id="UP001492380"/>
    </source>
</evidence>
<gene>
    <name evidence="3" type="ORF">HDK90DRAFT_531155</name>
</gene>
<comment type="caution">
    <text evidence="3">The sequence shown here is derived from an EMBL/GenBank/DDBJ whole genome shotgun (WGS) entry which is preliminary data.</text>
</comment>
<dbReference type="Pfam" id="PF00135">
    <property type="entry name" value="COesterase"/>
    <property type="match status" value="1"/>
</dbReference>
<name>A0ABR1YZ90_9PEZI</name>